<keyword evidence="3" id="KW-1185">Reference proteome</keyword>
<evidence type="ECO:0000313" key="2">
    <source>
        <dbReference type="EMBL" id="QPI49394.1"/>
    </source>
</evidence>
<organism evidence="2 3">
    <name type="scientific">Massilia antarctica</name>
    <dbReference type="NCBI Taxonomy" id="2765360"/>
    <lineage>
        <taxon>Bacteria</taxon>
        <taxon>Pseudomonadati</taxon>
        <taxon>Pseudomonadota</taxon>
        <taxon>Betaproteobacteria</taxon>
        <taxon>Burkholderiales</taxon>
        <taxon>Oxalobacteraceae</taxon>
        <taxon>Telluria group</taxon>
        <taxon>Massilia</taxon>
    </lineage>
</organism>
<dbReference type="InterPro" id="IPR045590">
    <property type="entry name" value="DUF6463"/>
</dbReference>
<evidence type="ECO:0000256" key="1">
    <source>
        <dbReference type="SAM" id="Phobius"/>
    </source>
</evidence>
<dbReference type="Pfam" id="PF20064">
    <property type="entry name" value="DUF6463"/>
    <property type="match status" value="1"/>
</dbReference>
<keyword evidence="1" id="KW-0812">Transmembrane</keyword>
<dbReference type="Proteomes" id="UP000662888">
    <property type="component" value="Chromosome"/>
</dbReference>
<keyword evidence="1" id="KW-0472">Membrane</keyword>
<evidence type="ECO:0000313" key="3">
    <source>
        <dbReference type="Proteomes" id="UP000662888"/>
    </source>
</evidence>
<name>A0AA48WD68_9BURK</name>
<feature type="transmembrane region" description="Helical" evidence="1">
    <location>
        <begin position="79"/>
        <end position="103"/>
    </location>
</feature>
<dbReference type="RefSeq" id="WP_206088975.1">
    <property type="nucleotide sequence ID" value="NZ_CP065053.1"/>
</dbReference>
<keyword evidence="1" id="KW-1133">Transmembrane helix</keyword>
<reference evidence="2 3" key="1">
    <citation type="submission" date="2020-11" db="EMBL/GenBank/DDBJ databases">
        <authorList>
            <person name="Sun Q."/>
        </authorList>
    </citation>
    <scope>NUCLEOTIDE SEQUENCE [LARGE SCALE GENOMIC DNA]</scope>
    <source>
        <strain evidence="2 3">P8398</strain>
    </source>
</reference>
<feature type="transmembrane region" description="Helical" evidence="1">
    <location>
        <begin position="50"/>
        <end position="67"/>
    </location>
</feature>
<dbReference type="EMBL" id="CP065053">
    <property type="protein sequence ID" value="QPI49394.1"/>
    <property type="molecule type" value="Genomic_DNA"/>
</dbReference>
<evidence type="ECO:0008006" key="4">
    <source>
        <dbReference type="Google" id="ProtNLM"/>
    </source>
</evidence>
<sequence>MKHWISRWLAGVALLHTVFAVIVMGPVMLRMLRSGLFNTAKGMTEAATTWFFLFGLLLALFAIPVHALEKAGTALPKPIGWGLLGMAALGVVLMPDSGFWLVFPPAFAILLRKSAVRVDAGKVRGVGAA</sequence>
<accession>A0AA48WD68</accession>
<gene>
    <name evidence="2" type="ORF">IV454_28780</name>
</gene>
<proteinExistence type="predicted"/>
<protein>
    <recommendedName>
        <fullName evidence="4">Molecular chaperone GroEL</fullName>
    </recommendedName>
</protein>
<feature type="transmembrane region" description="Helical" evidence="1">
    <location>
        <begin position="6"/>
        <end position="29"/>
    </location>
</feature>